<name>A0A1D1W172_RAMVA</name>
<gene>
    <name evidence="1" type="primary">RvY_15265-1</name>
    <name evidence="1" type="synonym">RvY_15265.1</name>
    <name evidence="1" type="ORF">RvY_15265</name>
</gene>
<evidence type="ECO:0000313" key="1">
    <source>
        <dbReference type="EMBL" id="GAV05084.1"/>
    </source>
</evidence>
<dbReference type="Proteomes" id="UP000186922">
    <property type="component" value="Unassembled WGS sequence"/>
</dbReference>
<reference evidence="1 2" key="1">
    <citation type="journal article" date="2016" name="Nat. Commun.">
        <title>Extremotolerant tardigrade genome and improved radiotolerance of human cultured cells by tardigrade-unique protein.</title>
        <authorList>
            <person name="Hashimoto T."/>
            <person name="Horikawa D.D."/>
            <person name="Saito Y."/>
            <person name="Kuwahara H."/>
            <person name="Kozuka-Hata H."/>
            <person name="Shin-I T."/>
            <person name="Minakuchi Y."/>
            <person name="Ohishi K."/>
            <person name="Motoyama A."/>
            <person name="Aizu T."/>
            <person name="Enomoto A."/>
            <person name="Kondo K."/>
            <person name="Tanaka S."/>
            <person name="Hara Y."/>
            <person name="Koshikawa S."/>
            <person name="Sagara H."/>
            <person name="Miura T."/>
            <person name="Yokobori S."/>
            <person name="Miyagawa K."/>
            <person name="Suzuki Y."/>
            <person name="Kubo T."/>
            <person name="Oyama M."/>
            <person name="Kohara Y."/>
            <person name="Fujiyama A."/>
            <person name="Arakawa K."/>
            <person name="Katayama T."/>
            <person name="Toyoda A."/>
            <person name="Kunieda T."/>
        </authorList>
    </citation>
    <scope>NUCLEOTIDE SEQUENCE [LARGE SCALE GENOMIC DNA]</scope>
    <source>
        <strain evidence="1 2">YOKOZUNA-1</strain>
    </source>
</reference>
<comment type="caution">
    <text evidence="1">The sequence shown here is derived from an EMBL/GenBank/DDBJ whole genome shotgun (WGS) entry which is preliminary data.</text>
</comment>
<dbReference type="EMBL" id="BDGG01000011">
    <property type="protein sequence ID" value="GAV05084.1"/>
    <property type="molecule type" value="Genomic_DNA"/>
</dbReference>
<protein>
    <submittedName>
        <fullName evidence="1">Uncharacterized protein</fullName>
    </submittedName>
</protein>
<organism evidence="1 2">
    <name type="scientific">Ramazzottius varieornatus</name>
    <name type="common">Water bear</name>
    <name type="synonym">Tardigrade</name>
    <dbReference type="NCBI Taxonomy" id="947166"/>
    <lineage>
        <taxon>Eukaryota</taxon>
        <taxon>Metazoa</taxon>
        <taxon>Ecdysozoa</taxon>
        <taxon>Tardigrada</taxon>
        <taxon>Eutardigrada</taxon>
        <taxon>Parachela</taxon>
        <taxon>Hypsibioidea</taxon>
        <taxon>Ramazzottiidae</taxon>
        <taxon>Ramazzottius</taxon>
    </lineage>
</organism>
<dbReference type="AlphaFoldDB" id="A0A1D1W172"/>
<keyword evidence="2" id="KW-1185">Reference proteome</keyword>
<evidence type="ECO:0000313" key="2">
    <source>
        <dbReference type="Proteomes" id="UP000186922"/>
    </source>
</evidence>
<sequence length="103" mass="11746">MVRRRRGGLLRTVGLGHVLSGFNPRSLLPSFAPCQCSWTFDTFAKKTQAKETLLFATFKRSSNCWILQYCMNFNGCAQATISELMRWRTSLKSSRKQKGAEMC</sequence>
<proteinExistence type="predicted"/>
<accession>A0A1D1W172</accession>